<evidence type="ECO:0000313" key="3">
    <source>
        <dbReference type="Proteomes" id="UP000239415"/>
    </source>
</evidence>
<gene>
    <name evidence="2" type="ORF">CLV67_14428</name>
</gene>
<comment type="caution">
    <text evidence="2">The sequence shown here is derived from an EMBL/GenBank/DDBJ whole genome shotgun (WGS) entry which is preliminary data.</text>
</comment>
<keyword evidence="2" id="KW-0808">Transferase</keyword>
<proteinExistence type="predicted"/>
<dbReference type="PROSITE" id="PS51186">
    <property type="entry name" value="GNAT"/>
    <property type="match status" value="1"/>
</dbReference>
<dbReference type="RefSeq" id="WP_106331057.1">
    <property type="nucleotide sequence ID" value="NZ_BOMO01000186.1"/>
</dbReference>
<dbReference type="GO" id="GO:0016747">
    <property type="term" value="F:acyltransferase activity, transferring groups other than amino-acyl groups"/>
    <property type="evidence" value="ECO:0007669"/>
    <property type="project" value="InterPro"/>
</dbReference>
<evidence type="ECO:0000259" key="1">
    <source>
        <dbReference type="PROSITE" id="PS51186"/>
    </source>
</evidence>
<keyword evidence="3" id="KW-1185">Reference proteome</keyword>
<organism evidence="2 3">
    <name type="scientific">Actinoplanes italicus</name>
    <dbReference type="NCBI Taxonomy" id="113567"/>
    <lineage>
        <taxon>Bacteria</taxon>
        <taxon>Bacillati</taxon>
        <taxon>Actinomycetota</taxon>
        <taxon>Actinomycetes</taxon>
        <taxon>Micromonosporales</taxon>
        <taxon>Micromonosporaceae</taxon>
        <taxon>Actinoplanes</taxon>
    </lineage>
</organism>
<dbReference type="SUPFAM" id="SSF55729">
    <property type="entry name" value="Acyl-CoA N-acyltransferases (Nat)"/>
    <property type="match status" value="1"/>
</dbReference>
<evidence type="ECO:0000313" key="2">
    <source>
        <dbReference type="EMBL" id="PRX06004.1"/>
    </source>
</evidence>
<dbReference type="InterPro" id="IPR017255">
    <property type="entry name" value="AcTrfase_GNAT_prd"/>
</dbReference>
<dbReference type="InterPro" id="IPR016181">
    <property type="entry name" value="Acyl_CoA_acyltransferase"/>
</dbReference>
<dbReference type="OrthoDB" id="3173333at2"/>
<dbReference type="Gene3D" id="3.40.630.30">
    <property type="match status" value="1"/>
</dbReference>
<dbReference type="Proteomes" id="UP000239415">
    <property type="component" value="Unassembled WGS sequence"/>
</dbReference>
<dbReference type="AlphaFoldDB" id="A0A2T0JEI6"/>
<sequence>MDSTISTAQATDYDEIIAVVDDWWGRPVAGLLPRLFLDHFHRTSLVARDSDGALAGFLIGLLSPSQAGRAYIHFVGVAPAFRGSGLGRRLYERFFTIAREAGCAGVGAITAPVNTGSIAFHQSMGFTVTGPQQGYDGPGKDMVVFDRPL</sequence>
<accession>A0A2T0JEI6</accession>
<feature type="domain" description="N-acetyltransferase" evidence="1">
    <location>
        <begin position="3"/>
        <end position="149"/>
    </location>
</feature>
<protein>
    <submittedName>
        <fullName evidence="2">Acetyltransferase (GNAT) family protein</fullName>
    </submittedName>
</protein>
<dbReference type="CDD" id="cd04301">
    <property type="entry name" value="NAT_SF"/>
    <property type="match status" value="1"/>
</dbReference>
<dbReference type="InterPro" id="IPR000182">
    <property type="entry name" value="GNAT_dom"/>
</dbReference>
<dbReference type="PANTHER" id="PTHR43072">
    <property type="entry name" value="N-ACETYLTRANSFERASE"/>
    <property type="match status" value="1"/>
</dbReference>
<dbReference type="EMBL" id="PVMZ01000044">
    <property type="protein sequence ID" value="PRX06004.1"/>
    <property type="molecule type" value="Genomic_DNA"/>
</dbReference>
<dbReference type="PIRSF" id="PIRSF037663">
    <property type="entry name" value="Acetyltransf_GNAT_prd"/>
    <property type="match status" value="1"/>
</dbReference>
<dbReference type="Pfam" id="PF00583">
    <property type="entry name" value="Acetyltransf_1"/>
    <property type="match status" value="1"/>
</dbReference>
<name>A0A2T0JEI6_9ACTN</name>
<dbReference type="PANTHER" id="PTHR43072:SF36">
    <property type="entry name" value="RIBOSOMAL-PROTEIN-ALANINE ACETYLTRANSFERASE"/>
    <property type="match status" value="1"/>
</dbReference>
<reference evidence="2 3" key="1">
    <citation type="submission" date="2018-03" db="EMBL/GenBank/DDBJ databases">
        <title>Genomic Encyclopedia of Archaeal and Bacterial Type Strains, Phase II (KMG-II): from individual species to whole genera.</title>
        <authorList>
            <person name="Goeker M."/>
        </authorList>
    </citation>
    <scope>NUCLEOTIDE SEQUENCE [LARGE SCALE GENOMIC DNA]</scope>
    <source>
        <strain evidence="2 3">DSM 43146</strain>
    </source>
</reference>